<evidence type="ECO:0000259" key="3">
    <source>
        <dbReference type="Pfam" id="PF12936"/>
    </source>
</evidence>
<proteinExistence type="inferred from homology"/>
<feature type="compositionally biased region" description="Basic residues" evidence="2">
    <location>
        <begin position="511"/>
        <end position="523"/>
    </location>
</feature>
<evidence type="ECO:0000256" key="2">
    <source>
        <dbReference type="SAM" id="MobiDB-lite"/>
    </source>
</evidence>
<feature type="compositionally biased region" description="Basic and acidic residues" evidence="2">
    <location>
        <begin position="289"/>
        <end position="311"/>
    </location>
</feature>
<dbReference type="GO" id="GO:0030686">
    <property type="term" value="C:90S preribosome"/>
    <property type="evidence" value="ECO:0007669"/>
    <property type="project" value="TreeGrafter"/>
</dbReference>
<dbReference type="PANTHER" id="PTHR14490:SF5">
    <property type="entry name" value="PROTEIN KRI1 HOMOLOG"/>
    <property type="match status" value="1"/>
</dbReference>
<accession>A0A5C3MI66</accession>
<feature type="region of interest" description="Disordered" evidence="2">
    <location>
        <begin position="277"/>
        <end position="312"/>
    </location>
</feature>
<evidence type="ECO:0000313" key="5">
    <source>
        <dbReference type="Proteomes" id="UP000308652"/>
    </source>
</evidence>
<gene>
    <name evidence="4" type="ORF">BDQ12DRAFT_642261</name>
</gene>
<feature type="region of interest" description="Disordered" evidence="2">
    <location>
        <begin position="165"/>
        <end position="254"/>
    </location>
</feature>
<dbReference type="GO" id="GO:0000447">
    <property type="term" value="P:endonucleolytic cleavage in ITS1 to separate SSU-rRNA from 5.8S rRNA and LSU-rRNA from tricistronic rRNA transcript (SSU-rRNA, 5.8S rRNA, LSU-rRNA)"/>
    <property type="evidence" value="ECO:0007669"/>
    <property type="project" value="TreeGrafter"/>
</dbReference>
<feature type="compositionally biased region" description="Acidic residues" evidence="2">
    <location>
        <begin position="44"/>
        <end position="66"/>
    </location>
</feature>
<sequence>MLSDSDDEDVTQLTINEHYAKAFEFRKEREELEKLKAKYGSDAESSDEDVSTDSESAESEDEDGEELTPVVDAAILRTLARIRKKDPTIYQSEKNIFGEEQEKLAGAAPPAPGQKKLKDKSKPITLRQVAIDAMLNPSRSSSPELLPHVEEQRALRDETIAAFHTAAGDEDEDEGLLIPREKTKDEQEEEEEEYRKFLEREVGDLRELVSIDGDAEEEVIKEEGRNKVESDEKKSKKKKRKKDEEKQSRTEKDQEFLMNYILNRGWIDRSANHVPTYNEITSKRKGKGKATDSDSDEPSKPHIIDNERISDDEGLLSDASFESLASHFESSYNHRFEEPGAATIPSFPRSLPSLVRRQDTTRKDARERRKERKEEEIQKRKEEVRRMKALKMREVRRRLEKIAGEGGLKDQGGAEVDEALRELDLEGEWDPEKHDKQMMDLFGGDGDFVDDGSGDEEDGLGDGVGDGKEPWGEEGMELDADGKPVWNDDIDIGDIPVSDDDTFPITNTSKKDKKKEKKKKKKKSEAEIDEGVDVDAMDADLKGKGLDDEEWDGTEEMRKRKLDEYMDEIYGLDFNDMIGDLPTRFKYTAVTPQNYSLTPVEILLATDQELNEYMSVKKYAPYRQEKNGRWDSTRNEKLRELKTRIAQRSGKEFVSSVGGNRSAAVGAEGGEKQKKRMGKKERMRLKAAAAEGRDEDESRVEDMDKAPGAAVSLENGGGENRKKKGKKRKREAEVEMDMDADAQSDVLGKGEHNTEASEVVEGERGKKKKRRRHKKKDDDAT</sequence>
<dbReference type="PANTHER" id="PTHR14490">
    <property type="entry name" value="ZINC FINGER, ZZ TYPE"/>
    <property type="match status" value="1"/>
</dbReference>
<dbReference type="AlphaFoldDB" id="A0A5C3MI66"/>
<feature type="compositionally biased region" description="Basic residues" evidence="2">
    <location>
        <begin position="673"/>
        <end position="685"/>
    </location>
</feature>
<dbReference type="STRING" id="68775.A0A5C3MI66"/>
<organism evidence="4 5">
    <name type="scientific">Crucibulum laeve</name>
    <dbReference type="NCBI Taxonomy" id="68775"/>
    <lineage>
        <taxon>Eukaryota</taxon>
        <taxon>Fungi</taxon>
        <taxon>Dikarya</taxon>
        <taxon>Basidiomycota</taxon>
        <taxon>Agaricomycotina</taxon>
        <taxon>Agaricomycetes</taxon>
        <taxon>Agaricomycetidae</taxon>
        <taxon>Agaricales</taxon>
        <taxon>Agaricineae</taxon>
        <taxon>Nidulariaceae</taxon>
        <taxon>Crucibulum</taxon>
    </lineage>
</organism>
<dbReference type="EMBL" id="ML213590">
    <property type="protein sequence ID" value="TFK45092.1"/>
    <property type="molecule type" value="Genomic_DNA"/>
</dbReference>
<dbReference type="GO" id="GO:0005730">
    <property type="term" value="C:nucleolus"/>
    <property type="evidence" value="ECO:0007669"/>
    <property type="project" value="TreeGrafter"/>
</dbReference>
<feature type="compositionally biased region" description="Basic residues" evidence="2">
    <location>
        <begin position="765"/>
        <end position="775"/>
    </location>
</feature>
<dbReference type="InterPro" id="IPR024626">
    <property type="entry name" value="Kri1-like_C"/>
</dbReference>
<evidence type="ECO:0000313" key="4">
    <source>
        <dbReference type="EMBL" id="TFK45092.1"/>
    </source>
</evidence>
<feature type="compositionally biased region" description="Basic and acidic residues" evidence="2">
    <location>
        <begin position="193"/>
        <end position="209"/>
    </location>
</feature>
<evidence type="ECO:0000256" key="1">
    <source>
        <dbReference type="ARBA" id="ARBA00007473"/>
    </source>
</evidence>
<feature type="region of interest" description="Disordered" evidence="2">
    <location>
        <begin position="339"/>
        <end position="380"/>
    </location>
</feature>
<protein>
    <submittedName>
        <fullName evidence="4">KRI1-like family C-terminal-domain-containing protein</fullName>
    </submittedName>
</protein>
<comment type="similarity">
    <text evidence="1">Belongs to the KRI1 family.</text>
</comment>
<name>A0A5C3MI66_9AGAR</name>
<dbReference type="Proteomes" id="UP000308652">
    <property type="component" value="Unassembled WGS sequence"/>
</dbReference>
<feature type="compositionally biased region" description="Basic and acidic residues" evidence="2">
    <location>
        <begin position="242"/>
        <end position="254"/>
    </location>
</feature>
<reference evidence="4 5" key="1">
    <citation type="journal article" date="2019" name="Nat. Ecol. Evol.">
        <title>Megaphylogeny resolves global patterns of mushroom evolution.</title>
        <authorList>
            <person name="Varga T."/>
            <person name="Krizsan K."/>
            <person name="Foldi C."/>
            <person name="Dima B."/>
            <person name="Sanchez-Garcia M."/>
            <person name="Sanchez-Ramirez S."/>
            <person name="Szollosi G.J."/>
            <person name="Szarkandi J.G."/>
            <person name="Papp V."/>
            <person name="Albert L."/>
            <person name="Andreopoulos W."/>
            <person name="Angelini C."/>
            <person name="Antonin V."/>
            <person name="Barry K.W."/>
            <person name="Bougher N.L."/>
            <person name="Buchanan P."/>
            <person name="Buyck B."/>
            <person name="Bense V."/>
            <person name="Catcheside P."/>
            <person name="Chovatia M."/>
            <person name="Cooper J."/>
            <person name="Damon W."/>
            <person name="Desjardin D."/>
            <person name="Finy P."/>
            <person name="Geml J."/>
            <person name="Haridas S."/>
            <person name="Hughes K."/>
            <person name="Justo A."/>
            <person name="Karasinski D."/>
            <person name="Kautmanova I."/>
            <person name="Kiss B."/>
            <person name="Kocsube S."/>
            <person name="Kotiranta H."/>
            <person name="LaButti K.M."/>
            <person name="Lechner B.E."/>
            <person name="Liimatainen K."/>
            <person name="Lipzen A."/>
            <person name="Lukacs Z."/>
            <person name="Mihaltcheva S."/>
            <person name="Morgado L.N."/>
            <person name="Niskanen T."/>
            <person name="Noordeloos M.E."/>
            <person name="Ohm R.A."/>
            <person name="Ortiz-Santana B."/>
            <person name="Ovrebo C."/>
            <person name="Racz N."/>
            <person name="Riley R."/>
            <person name="Savchenko A."/>
            <person name="Shiryaev A."/>
            <person name="Soop K."/>
            <person name="Spirin V."/>
            <person name="Szebenyi C."/>
            <person name="Tomsovsky M."/>
            <person name="Tulloss R.E."/>
            <person name="Uehling J."/>
            <person name="Grigoriev I.V."/>
            <person name="Vagvolgyi C."/>
            <person name="Papp T."/>
            <person name="Martin F.M."/>
            <person name="Miettinen O."/>
            <person name="Hibbett D.S."/>
            <person name="Nagy L.G."/>
        </authorList>
    </citation>
    <scope>NUCLEOTIDE SEQUENCE [LARGE SCALE GENOMIC DNA]</scope>
    <source>
        <strain evidence="4 5">CBS 166.37</strain>
    </source>
</reference>
<dbReference type="OrthoDB" id="10252032at2759"/>
<dbReference type="Pfam" id="PF12936">
    <property type="entry name" value="Kri1_C"/>
    <property type="match status" value="1"/>
</dbReference>
<feature type="region of interest" description="Disordered" evidence="2">
    <location>
        <begin position="436"/>
        <end position="531"/>
    </location>
</feature>
<keyword evidence="5" id="KW-1185">Reference proteome</keyword>
<feature type="region of interest" description="Disordered" evidence="2">
    <location>
        <begin position="100"/>
        <end position="122"/>
    </location>
</feature>
<feature type="compositionally biased region" description="Acidic residues" evidence="2">
    <location>
        <begin position="488"/>
        <end position="502"/>
    </location>
</feature>
<dbReference type="InterPro" id="IPR018034">
    <property type="entry name" value="Kri1"/>
</dbReference>
<feature type="region of interest" description="Disordered" evidence="2">
    <location>
        <begin position="36"/>
        <end position="70"/>
    </location>
</feature>
<feature type="domain" description="Kri1-like C-terminal" evidence="3">
    <location>
        <begin position="560"/>
        <end position="644"/>
    </location>
</feature>
<feature type="compositionally biased region" description="Basic and acidic residues" evidence="2">
    <location>
        <begin position="356"/>
        <end position="380"/>
    </location>
</feature>
<feature type="region of interest" description="Disordered" evidence="2">
    <location>
        <begin position="650"/>
        <end position="781"/>
    </location>
</feature>
<dbReference type="Pfam" id="PF05178">
    <property type="entry name" value="Kri1"/>
    <property type="match status" value="1"/>
</dbReference>
<feature type="compositionally biased region" description="Basic and acidic residues" evidence="2">
    <location>
        <begin position="221"/>
        <end position="234"/>
    </location>
</feature>
<feature type="compositionally biased region" description="Acidic residues" evidence="2">
    <location>
        <begin position="447"/>
        <end position="460"/>
    </location>
</feature>